<dbReference type="InterPro" id="IPR051131">
    <property type="entry name" value="NEK_Ser/Thr_kinase_NIMA"/>
</dbReference>
<keyword evidence="6" id="KW-0067">ATP-binding</keyword>
<dbReference type="EC" id="2.7.11.1" evidence="1"/>
<dbReference type="PANTHER" id="PTHR44899:SF3">
    <property type="entry name" value="SERINE_THREONINE-PROTEIN KINASE NEK1"/>
    <property type="match status" value="1"/>
</dbReference>
<dbReference type="Proteomes" id="UP000006671">
    <property type="component" value="Unassembled WGS sequence"/>
</dbReference>
<dbReference type="GeneID" id="8854052"/>
<evidence type="ECO:0000256" key="5">
    <source>
        <dbReference type="ARBA" id="ARBA00022777"/>
    </source>
</evidence>
<evidence type="ECO:0000256" key="1">
    <source>
        <dbReference type="ARBA" id="ARBA00012513"/>
    </source>
</evidence>
<dbReference type="Pfam" id="PF00069">
    <property type="entry name" value="Pkinase"/>
    <property type="match status" value="1"/>
</dbReference>
<dbReference type="AlphaFoldDB" id="D2VUY8"/>
<dbReference type="GO" id="GO:0005524">
    <property type="term" value="F:ATP binding"/>
    <property type="evidence" value="ECO:0007669"/>
    <property type="project" value="UniProtKB-KW"/>
</dbReference>
<dbReference type="EMBL" id="GG738900">
    <property type="protein sequence ID" value="EFC39402.1"/>
    <property type="molecule type" value="Genomic_DNA"/>
</dbReference>
<dbReference type="KEGG" id="ngr:NAEGRDRAFT_72831"/>
<keyword evidence="12" id="KW-1185">Reference proteome</keyword>
<evidence type="ECO:0000259" key="10">
    <source>
        <dbReference type="PROSITE" id="PS50011"/>
    </source>
</evidence>
<comment type="catalytic activity">
    <reaction evidence="8">
        <text>L-seryl-[protein] + ATP = O-phospho-L-seryl-[protein] + ADP + H(+)</text>
        <dbReference type="Rhea" id="RHEA:17989"/>
        <dbReference type="Rhea" id="RHEA-COMP:9863"/>
        <dbReference type="Rhea" id="RHEA-COMP:11604"/>
        <dbReference type="ChEBI" id="CHEBI:15378"/>
        <dbReference type="ChEBI" id="CHEBI:29999"/>
        <dbReference type="ChEBI" id="CHEBI:30616"/>
        <dbReference type="ChEBI" id="CHEBI:83421"/>
        <dbReference type="ChEBI" id="CHEBI:456216"/>
        <dbReference type="EC" id="2.7.11.1"/>
    </reaction>
</comment>
<dbReference type="SMART" id="SM00220">
    <property type="entry name" value="S_TKc"/>
    <property type="match status" value="1"/>
</dbReference>
<evidence type="ECO:0000313" key="12">
    <source>
        <dbReference type="Proteomes" id="UP000006671"/>
    </source>
</evidence>
<dbReference type="InParanoid" id="D2VUY8"/>
<dbReference type="VEuPathDB" id="AmoebaDB:NAEGRDRAFT_72831"/>
<comment type="catalytic activity">
    <reaction evidence="7">
        <text>L-threonyl-[protein] + ATP = O-phospho-L-threonyl-[protein] + ADP + H(+)</text>
        <dbReference type="Rhea" id="RHEA:46608"/>
        <dbReference type="Rhea" id="RHEA-COMP:11060"/>
        <dbReference type="Rhea" id="RHEA-COMP:11605"/>
        <dbReference type="ChEBI" id="CHEBI:15378"/>
        <dbReference type="ChEBI" id="CHEBI:30013"/>
        <dbReference type="ChEBI" id="CHEBI:30616"/>
        <dbReference type="ChEBI" id="CHEBI:61977"/>
        <dbReference type="ChEBI" id="CHEBI:456216"/>
        <dbReference type="EC" id="2.7.11.1"/>
    </reaction>
</comment>
<evidence type="ECO:0000256" key="9">
    <source>
        <dbReference type="SAM" id="MobiDB-lite"/>
    </source>
</evidence>
<dbReference type="RefSeq" id="XP_002672146.1">
    <property type="nucleotide sequence ID" value="XM_002672100.1"/>
</dbReference>
<organism evidence="12">
    <name type="scientific">Naegleria gruberi</name>
    <name type="common">Amoeba</name>
    <dbReference type="NCBI Taxonomy" id="5762"/>
    <lineage>
        <taxon>Eukaryota</taxon>
        <taxon>Discoba</taxon>
        <taxon>Heterolobosea</taxon>
        <taxon>Tetramitia</taxon>
        <taxon>Eutetramitia</taxon>
        <taxon>Vahlkampfiidae</taxon>
        <taxon>Naegleria</taxon>
    </lineage>
</organism>
<evidence type="ECO:0000256" key="3">
    <source>
        <dbReference type="ARBA" id="ARBA00022679"/>
    </source>
</evidence>
<dbReference type="OMA" id="NFREDNI"/>
<evidence type="ECO:0000256" key="7">
    <source>
        <dbReference type="ARBA" id="ARBA00047899"/>
    </source>
</evidence>
<dbReference type="InterPro" id="IPR011009">
    <property type="entry name" value="Kinase-like_dom_sf"/>
</dbReference>
<gene>
    <name evidence="11" type="ORF">NAEGRDRAFT_72831</name>
</gene>
<reference evidence="11 12" key="1">
    <citation type="journal article" date="2010" name="Cell">
        <title>The genome of Naegleria gruberi illuminates early eukaryotic versatility.</title>
        <authorList>
            <person name="Fritz-Laylin L.K."/>
            <person name="Prochnik S.E."/>
            <person name="Ginger M.L."/>
            <person name="Dacks J.B."/>
            <person name="Carpenter M.L."/>
            <person name="Field M.C."/>
            <person name="Kuo A."/>
            <person name="Paredez A."/>
            <person name="Chapman J."/>
            <person name="Pham J."/>
            <person name="Shu S."/>
            <person name="Neupane R."/>
            <person name="Cipriano M."/>
            <person name="Mancuso J."/>
            <person name="Tu H."/>
            <person name="Salamov A."/>
            <person name="Lindquist E."/>
            <person name="Shapiro H."/>
            <person name="Lucas S."/>
            <person name="Grigoriev I.V."/>
            <person name="Cande W.Z."/>
            <person name="Fulton C."/>
            <person name="Rokhsar D.S."/>
            <person name="Dawson S.C."/>
        </authorList>
    </citation>
    <scope>NUCLEOTIDE SEQUENCE [LARGE SCALE GENOMIC DNA]</scope>
    <source>
        <strain evidence="11 12">NEG-M</strain>
    </source>
</reference>
<evidence type="ECO:0000256" key="6">
    <source>
        <dbReference type="ARBA" id="ARBA00022840"/>
    </source>
</evidence>
<feature type="domain" description="Protein kinase" evidence="10">
    <location>
        <begin position="4"/>
        <end position="271"/>
    </location>
</feature>
<keyword evidence="5" id="KW-0418">Kinase</keyword>
<dbReference type="InterPro" id="IPR016181">
    <property type="entry name" value="Acyl_CoA_acyltransferase"/>
</dbReference>
<accession>D2VUY8</accession>
<dbReference type="PROSITE" id="PS00108">
    <property type="entry name" value="PROTEIN_KINASE_ST"/>
    <property type="match status" value="1"/>
</dbReference>
<evidence type="ECO:0000256" key="4">
    <source>
        <dbReference type="ARBA" id="ARBA00022741"/>
    </source>
</evidence>
<dbReference type="Gene3D" id="1.10.510.10">
    <property type="entry name" value="Transferase(Phosphotransferase) domain 1"/>
    <property type="match status" value="1"/>
</dbReference>
<dbReference type="InterPro" id="IPR008271">
    <property type="entry name" value="Ser/Thr_kinase_AS"/>
</dbReference>
<dbReference type="OrthoDB" id="339325at2759"/>
<sequence length="669" mass="76425">MEQYYVIKILGRGSEGQVVLAEHKKTEEQIAIKRMEWSSLDEANIHLNEAQKLRNLSHRNVIKYLGAFLHQYSKKAETLYVCLCIEYCPGGDLQKLITTTCKKERKMKEKDIVNYAIQIAEGLNYLHENNIIHRDLKPQNILIDASGVLKIGDFGISRVLDTLSMAKTQCGTIDFMSYEMLNKEFYDQSTDMYSFGVILLQMMAEGKQMMVSMELQKNPNFFNEIEHYCVDTMGYSRGLFNLTKLLLSYQPRDRPSAAKTIKILDRIMENFREDNIKLSLQSFNTLNPTSLKLNVFAFLSLEDMYHVALCCKEFFKIWEEEWFKNFVTSTSIGKEITNSNAAGTKSRKSRSNSTKSRASSDIAKIGNGLFDNNIFKTQVYNYVKIHKPRTRRDRNKRGKNVVSEIHPGQIEEAAKFLVNVVKHSDNNPLQKLFIEAKLTNSTGTGSSKSTSTSTAEDSPALIIPTTNNSPFLNWNSLLKHIFNVESISEIAEDALLFLCTLLLKYGIKYGRVYVNIHYSLANQDKEIQAISIWQDPYNTKGIGLWRMLKLGILKSPKSLKLKSMYRCIKCAESMEEYHNSLISSPHKPHWTLLALAVKPKLRKKGLGNEVLMPIIKSSDEASLPIYTFVYKDEGYSSVVDFLKKHGFEVRDEHKPEQGPSLVGLIRYGS</sequence>
<dbReference type="Gene3D" id="3.40.630.30">
    <property type="match status" value="1"/>
</dbReference>
<keyword evidence="3" id="KW-0808">Transferase</keyword>
<keyword evidence="4" id="KW-0547">Nucleotide-binding</keyword>
<evidence type="ECO:0000256" key="8">
    <source>
        <dbReference type="ARBA" id="ARBA00048679"/>
    </source>
</evidence>
<dbReference type="GO" id="GO:0004674">
    <property type="term" value="F:protein serine/threonine kinase activity"/>
    <property type="evidence" value="ECO:0007669"/>
    <property type="project" value="UniProtKB-KW"/>
</dbReference>
<feature type="region of interest" description="Disordered" evidence="9">
    <location>
        <begin position="338"/>
        <end position="359"/>
    </location>
</feature>
<dbReference type="SUPFAM" id="SSF55729">
    <property type="entry name" value="Acyl-CoA N-acyltransferases (Nat)"/>
    <property type="match status" value="1"/>
</dbReference>
<dbReference type="InterPro" id="IPR000719">
    <property type="entry name" value="Prot_kinase_dom"/>
</dbReference>
<protein>
    <recommendedName>
        <fullName evidence="1">non-specific serine/threonine protein kinase</fullName>
        <ecNumber evidence="1">2.7.11.1</ecNumber>
    </recommendedName>
</protein>
<evidence type="ECO:0000313" key="11">
    <source>
        <dbReference type="EMBL" id="EFC39402.1"/>
    </source>
</evidence>
<name>D2VUY8_NAEGR</name>
<dbReference type="PANTHER" id="PTHR44899">
    <property type="entry name" value="CAMK FAMILY PROTEIN KINASE"/>
    <property type="match status" value="1"/>
</dbReference>
<dbReference type="eggNOG" id="KOG0589">
    <property type="taxonomic scope" value="Eukaryota"/>
</dbReference>
<keyword evidence="2" id="KW-0723">Serine/threonine-protein kinase</keyword>
<proteinExistence type="predicted"/>
<dbReference type="PROSITE" id="PS50011">
    <property type="entry name" value="PROTEIN_KINASE_DOM"/>
    <property type="match status" value="1"/>
</dbReference>
<evidence type="ECO:0000256" key="2">
    <source>
        <dbReference type="ARBA" id="ARBA00022527"/>
    </source>
</evidence>
<dbReference type="SUPFAM" id="SSF56112">
    <property type="entry name" value="Protein kinase-like (PK-like)"/>
    <property type="match status" value="1"/>
</dbReference>